<dbReference type="EMBL" id="CAJPWZ010001460">
    <property type="protein sequence ID" value="CAG2215939.1"/>
    <property type="molecule type" value="Genomic_DNA"/>
</dbReference>
<feature type="compositionally biased region" description="Polar residues" evidence="1">
    <location>
        <begin position="108"/>
        <end position="119"/>
    </location>
</feature>
<gene>
    <name evidence="2" type="ORF">MEDL_29676</name>
</gene>
<proteinExistence type="predicted"/>
<organism evidence="2 3">
    <name type="scientific">Mytilus edulis</name>
    <name type="common">Blue mussel</name>
    <dbReference type="NCBI Taxonomy" id="6550"/>
    <lineage>
        <taxon>Eukaryota</taxon>
        <taxon>Metazoa</taxon>
        <taxon>Spiralia</taxon>
        <taxon>Lophotrochozoa</taxon>
        <taxon>Mollusca</taxon>
        <taxon>Bivalvia</taxon>
        <taxon>Autobranchia</taxon>
        <taxon>Pteriomorphia</taxon>
        <taxon>Mytilida</taxon>
        <taxon>Mytiloidea</taxon>
        <taxon>Mytilidae</taxon>
        <taxon>Mytilinae</taxon>
        <taxon>Mytilus</taxon>
    </lineage>
</organism>
<evidence type="ECO:0000313" key="2">
    <source>
        <dbReference type="EMBL" id="CAG2215939.1"/>
    </source>
</evidence>
<feature type="region of interest" description="Disordered" evidence="1">
    <location>
        <begin position="206"/>
        <end position="256"/>
    </location>
</feature>
<reference evidence="2" key="1">
    <citation type="submission" date="2021-03" db="EMBL/GenBank/DDBJ databases">
        <authorList>
            <person name="Bekaert M."/>
        </authorList>
    </citation>
    <scope>NUCLEOTIDE SEQUENCE</scope>
</reference>
<sequence length="256" mass="28646">MADELVNKSYQLRGVFSNFSATVSSDDAAFLGKTSEDIRKIGQQSNETSKQIKDNASKQQKVDLEKHKKDRKEMAALENKNFSFSSQQSSTSSNKPPSSSQQSSTSSVNQASPFDSSVDQDNSSFAKELVATYHTLLHTDISSGLHLLYFKDIKYLIGLKLIAKKVNGRDGDLEDNVIYVMVTDIINNRHSMTEVLMAQPPWAWNQEENSTASPPFSDFEVSDKETDDESDTKNETGKSKTIFRYDKEGRGDNDEK</sequence>
<feature type="region of interest" description="Disordered" evidence="1">
    <location>
        <begin position="42"/>
        <end position="119"/>
    </location>
</feature>
<feature type="compositionally biased region" description="Low complexity" evidence="1">
    <location>
        <begin position="80"/>
        <end position="107"/>
    </location>
</feature>
<dbReference type="AlphaFoldDB" id="A0A8S3SBW1"/>
<dbReference type="OrthoDB" id="6129863at2759"/>
<keyword evidence="3" id="KW-1185">Reference proteome</keyword>
<feature type="compositionally biased region" description="Basic and acidic residues" evidence="1">
    <location>
        <begin position="50"/>
        <end position="75"/>
    </location>
</feature>
<protein>
    <submittedName>
        <fullName evidence="2">Uncharacterized protein</fullName>
    </submittedName>
</protein>
<accession>A0A8S3SBW1</accession>
<feature type="compositionally biased region" description="Basic and acidic residues" evidence="1">
    <location>
        <begin position="231"/>
        <end position="256"/>
    </location>
</feature>
<comment type="caution">
    <text evidence="2">The sequence shown here is derived from an EMBL/GenBank/DDBJ whole genome shotgun (WGS) entry which is preliminary data.</text>
</comment>
<dbReference type="Proteomes" id="UP000683360">
    <property type="component" value="Unassembled WGS sequence"/>
</dbReference>
<evidence type="ECO:0000256" key="1">
    <source>
        <dbReference type="SAM" id="MobiDB-lite"/>
    </source>
</evidence>
<name>A0A8S3SBW1_MYTED</name>
<evidence type="ECO:0000313" key="3">
    <source>
        <dbReference type="Proteomes" id="UP000683360"/>
    </source>
</evidence>